<dbReference type="InterPro" id="IPR036388">
    <property type="entry name" value="WH-like_DNA-bd_sf"/>
</dbReference>
<evidence type="ECO:0000256" key="1">
    <source>
        <dbReference type="ARBA" id="ARBA00004123"/>
    </source>
</evidence>
<evidence type="ECO:0000256" key="3">
    <source>
        <dbReference type="ARBA" id="ARBA00023242"/>
    </source>
</evidence>
<dbReference type="Proteomes" id="UP001163798">
    <property type="component" value="Unassembled WGS sequence"/>
</dbReference>
<comment type="subcellular location">
    <subcellularLocation>
        <location evidence="1">Nucleus</location>
    </subcellularLocation>
</comment>
<dbReference type="AlphaFoldDB" id="A0AA38KXK3"/>
<evidence type="ECO:0008006" key="7">
    <source>
        <dbReference type="Google" id="ProtNLM"/>
    </source>
</evidence>
<proteinExistence type="predicted"/>
<comment type="caution">
    <text evidence="5">The sequence shown here is derived from an EMBL/GenBank/DDBJ whole genome shotgun (WGS) entry which is preliminary data.</text>
</comment>
<evidence type="ECO:0000313" key="5">
    <source>
        <dbReference type="EMBL" id="KAJ3787782.1"/>
    </source>
</evidence>
<reference evidence="5" key="1">
    <citation type="submission" date="2022-08" db="EMBL/GenBank/DDBJ databases">
        <authorList>
            <consortium name="DOE Joint Genome Institute"/>
            <person name="Min B."/>
            <person name="Riley R."/>
            <person name="Sierra-Patev S."/>
            <person name="Naranjo-Ortiz M."/>
            <person name="Looney B."/>
            <person name="Konkel Z."/>
            <person name="Slot J.C."/>
            <person name="Sakamoto Y."/>
            <person name="Steenwyk J.L."/>
            <person name="Rokas A."/>
            <person name="Carro J."/>
            <person name="Camarero S."/>
            <person name="Ferreira P."/>
            <person name="Molpeceres G."/>
            <person name="Ruiz-Duenas F.J."/>
            <person name="Serrano A."/>
            <person name="Henrissat B."/>
            <person name="Drula E."/>
            <person name="Hughes K.W."/>
            <person name="Mata J.L."/>
            <person name="Ishikawa N.K."/>
            <person name="Vargas-Isla R."/>
            <person name="Ushijima S."/>
            <person name="Smith C.A."/>
            <person name="Ahrendt S."/>
            <person name="Andreopoulos W."/>
            <person name="He G."/>
            <person name="Labutti K."/>
            <person name="Lipzen A."/>
            <person name="Ng V."/>
            <person name="Sandor L."/>
            <person name="Barry K."/>
            <person name="Martinez A.T."/>
            <person name="Xiao Y."/>
            <person name="Gibbons J.G."/>
            <person name="Terashima K."/>
            <person name="Hibbett D.S."/>
            <person name="Grigoriev I.V."/>
        </authorList>
    </citation>
    <scope>NUCLEOTIDE SEQUENCE</scope>
    <source>
        <strain evidence="5">TFB10291</strain>
    </source>
</reference>
<evidence type="ECO:0000256" key="2">
    <source>
        <dbReference type="ARBA" id="ARBA00023125"/>
    </source>
</evidence>
<dbReference type="SUPFAM" id="SSF50249">
    <property type="entry name" value="Nucleic acid-binding proteins"/>
    <property type="match status" value="1"/>
</dbReference>
<protein>
    <recommendedName>
        <fullName evidence="7">Nucleic acid-binding protein</fullName>
    </recommendedName>
</protein>
<keyword evidence="3" id="KW-0539">Nucleus</keyword>
<dbReference type="Gene3D" id="2.40.50.140">
    <property type="entry name" value="Nucleic acid-binding proteins"/>
    <property type="match status" value="1"/>
</dbReference>
<dbReference type="EMBL" id="MU793285">
    <property type="protein sequence ID" value="KAJ3787782.1"/>
    <property type="molecule type" value="Genomic_DNA"/>
</dbReference>
<gene>
    <name evidence="5" type="ORF">GGU10DRAFT_134952</name>
</gene>
<feature type="compositionally biased region" description="Polar residues" evidence="4">
    <location>
        <begin position="263"/>
        <end position="273"/>
    </location>
</feature>
<keyword evidence="6" id="KW-1185">Reference proteome</keyword>
<dbReference type="PANTHER" id="PTHR13989">
    <property type="entry name" value="REPLICATION PROTEIN A-RELATED"/>
    <property type="match status" value="1"/>
</dbReference>
<sequence length="350" mass="39252">MSSESNDDSWSEHLAKESARSIRHVSIRQLLKAELPYEKALFTMDKTQFKTVVVVGNILQKTVAPNQIAYKLDDGSGHITARFWRDPTQAQSDSMGDDSELRFVRAVGELNEFKATARSIITRSLLLQSLEYIEDPHEVFYHIAHIIVDTQTALHGQPPVTSARPALSELSRDLQELDLKSSAESIEDEELTESVGKSVDANNVLETPAKVRNARNLPPPSPTPRPRSSKRKEGHVFSADSKRQAEAGSSKSLKREIEGAPTTPKSPQGQQSVDLEQIILSIISDRMRTLRMSRPAFAYEGVRREDVIEQVLKYTQSFSLSLKVNDALRSLVDRADIYETVDENHFDLLD</sequence>
<dbReference type="PANTHER" id="PTHR13989:SF16">
    <property type="entry name" value="REPLICATION PROTEIN A2"/>
    <property type="match status" value="1"/>
</dbReference>
<accession>A0AA38KXK3</accession>
<dbReference type="InterPro" id="IPR012340">
    <property type="entry name" value="NA-bd_OB-fold"/>
</dbReference>
<dbReference type="InterPro" id="IPR040260">
    <property type="entry name" value="RFA2-like"/>
</dbReference>
<name>A0AA38KXK3_9AGAR</name>
<evidence type="ECO:0000256" key="4">
    <source>
        <dbReference type="SAM" id="MobiDB-lite"/>
    </source>
</evidence>
<dbReference type="GO" id="GO:0005634">
    <property type="term" value="C:nucleus"/>
    <property type="evidence" value="ECO:0007669"/>
    <property type="project" value="UniProtKB-SubCell"/>
</dbReference>
<dbReference type="GO" id="GO:0003677">
    <property type="term" value="F:DNA binding"/>
    <property type="evidence" value="ECO:0007669"/>
    <property type="project" value="UniProtKB-KW"/>
</dbReference>
<feature type="region of interest" description="Disordered" evidence="4">
    <location>
        <begin position="182"/>
        <end position="273"/>
    </location>
</feature>
<keyword evidence="2" id="KW-0238">DNA-binding</keyword>
<dbReference type="Gene3D" id="1.10.10.10">
    <property type="entry name" value="Winged helix-like DNA-binding domain superfamily/Winged helix DNA-binding domain"/>
    <property type="match status" value="1"/>
</dbReference>
<evidence type="ECO:0000313" key="6">
    <source>
        <dbReference type="Proteomes" id="UP001163798"/>
    </source>
</evidence>
<organism evidence="5 6">
    <name type="scientific">Lentinula aff. detonsa</name>
    <dbReference type="NCBI Taxonomy" id="2804958"/>
    <lineage>
        <taxon>Eukaryota</taxon>
        <taxon>Fungi</taxon>
        <taxon>Dikarya</taxon>
        <taxon>Basidiomycota</taxon>
        <taxon>Agaricomycotina</taxon>
        <taxon>Agaricomycetes</taxon>
        <taxon>Agaricomycetidae</taxon>
        <taxon>Agaricales</taxon>
        <taxon>Marasmiineae</taxon>
        <taxon>Omphalotaceae</taxon>
        <taxon>Lentinula</taxon>
    </lineage>
</organism>